<organism evidence="1 2">
    <name type="scientific">Hominisplanchenecus murintestinalis</name>
    <dbReference type="NCBI Taxonomy" id="2941517"/>
    <lineage>
        <taxon>Bacteria</taxon>
        <taxon>Bacillati</taxon>
        <taxon>Bacillota</taxon>
        <taxon>Clostridia</taxon>
        <taxon>Lachnospirales</taxon>
        <taxon>Lachnospiraceae</taxon>
        <taxon>Hominisplanchenecus</taxon>
    </lineage>
</organism>
<dbReference type="EC" id="3.1.11.6" evidence="1"/>
<keyword evidence="1" id="KW-0378">Hydrolase</keyword>
<keyword evidence="2" id="KW-1185">Reference proteome</keyword>
<gene>
    <name evidence="1" type="primary">xseB</name>
    <name evidence="1" type="ORF">E5357_03125</name>
</gene>
<sequence>MEENREEMTIDEAFLALDAIVEALEGREITLEESFQKYQEGMGLVKKCSEKIDDVEKKVLILNENGEAYEF</sequence>
<proteinExistence type="predicted"/>
<dbReference type="EMBL" id="SRZB01000003">
    <property type="protein sequence ID" value="TGY00026.1"/>
    <property type="molecule type" value="Genomic_DNA"/>
</dbReference>
<name>A0AC61R1Y9_9FIRM</name>
<comment type="caution">
    <text evidence="1">The sequence shown here is derived from an EMBL/GenBank/DDBJ whole genome shotgun (WGS) entry which is preliminary data.</text>
</comment>
<reference evidence="1" key="1">
    <citation type="submission" date="2019-04" db="EMBL/GenBank/DDBJ databases">
        <title>Microbes associate with the intestines of laboratory mice.</title>
        <authorList>
            <person name="Navarre W."/>
            <person name="Wong E."/>
            <person name="Huang K."/>
            <person name="Tropini C."/>
            <person name="Ng K."/>
            <person name="Yu B."/>
        </authorList>
    </citation>
    <scope>NUCLEOTIDE SEQUENCE</scope>
    <source>
        <strain evidence="1">NM72_1-8</strain>
    </source>
</reference>
<accession>A0AC61R1Y9</accession>
<evidence type="ECO:0000313" key="1">
    <source>
        <dbReference type="EMBL" id="TGY00026.1"/>
    </source>
</evidence>
<protein>
    <submittedName>
        <fullName evidence="1">Exodeoxyribonuclease VII small subunit</fullName>
        <ecNumber evidence="1">3.1.11.6</ecNumber>
    </submittedName>
</protein>
<dbReference type="Proteomes" id="UP000307720">
    <property type="component" value="Unassembled WGS sequence"/>
</dbReference>
<evidence type="ECO:0000313" key="2">
    <source>
        <dbReference type="Proteomes" id="UP000307720"/>
    </source>
</evidence>